<evidence type="ECO:0000313" key="3">
    <source>
        <dbReference type="Proteomes" id="UP000294335"/>
    </source>
</evidence>
<evidence type="ECO:0000313" key="2">
    <source>
        <dbReference type="EMBL" id="SPO59600.1"/>
    </source>
</evidence>
<proteinExistence type="predicted"/>
<dbReference type="CDD" id="cd17904">
    <property type="entry name" value="PFM_monalysin-like"/>
    <property type="match status" value="1"/>
</dbReference>
<organism evidence="2 3">
    <name type="scientific">Pseudomonas inefficax</name>
    <dbReference type="NCBI Taxonomy" id="2078786"/>
    <lineage>
        <taxon>Bacteria</taxon>
        <taxon>Pseudomonadati</taxon>
        <taxon>Pseudomonadota</taxon>
        <taxon>Gammaproteobacteria</taxon>
        <taxon>Pseudomonadales</taxon>
        <taxon>Pseudomonadaceae</taxon>
        <taxon>Pseudomonas</taxon>
    </lineage>
</organism>
<dbReference type="Proteomes" id="UP000294335">
    <property type="component" value="Unassembled WGS sequence"/>
</dbReference>
<dbReference type="NCBIfam" id="NF033381">
    <property type="entry name" value="MonaBetaBRL_TX"/>
    <property type="match status" value="1"/>
</dbReference>
<comment type="caution">
    <text evidence="2">The sequence shown here is derived from an EMBL/GenBank/DDBJ whole genome shotgun (WGS) entry which is preliminary data.</text>
</comment>
<evidence type="ECO:0000259" key="1">
    <source>
        <dbReference type="Pfam" id="PF18063"/>
    </source>
</evidence>
<protein>
    <recommendedName>
        <fullName evidence="1">Monalysin Pore-forming domain-containing protein</fullName>
    </recommendedName>
</protein>
<dbReference type="EMBL" id="OPYN01000063">
    <property type="protein sequence ID" value="SPO59600.1"/>
    <property type="molecule type" value="Genomic_DNA"/>
</dbReference>
<sequence>MNIIDKKVVEQISYMPEKRGSYEIDNYLLGETGKSLKPGCWVRGATIYGDMWIWNQNWGTYSLPVFAYLEHMQTVRIPSATKYTHAVEVTEGFSSSVTQTSEVELSVGGGFVALGAGGVKLSSSYTEGIHGSNKRMESFEIQGPGIYNFYQMHMVFAHKATSAGHLNELFRYSQVATHESGREDLCFLTSIATDTVVPVPVDSSITPLGWHEIQRAVLMNNYKASDNSGQWLFHYSAYHRPGSRY</sequence>
<name>A0AAQ1P882_9PSED</name>
<keyword evidence="3" id="KW-1185">Reference proteome</keyword>
<dbReference type="Pfam" id="PF18063">
    <property type="entry name" value="BB_PF"/>
    <property type="match status" value="1"/>
</dbReference>
<dbReference type="InterPro" id="IPR040927">
    <property type="entry name" value="PF_Monalysin"/>
</dbReference>
<dbReference type="RefSeq" id="WP_133970354.1">
    <property type="nucleotide sequence ID" value="NZ_OPYN01000063.1"/>
</dbReference>
<dbReference type="AlphaFoldDB" id="A0AAQ1P882"/>
<feature type="domain" description="Monalysin Pore-forming" evidence="1">
    <location>
        <begin position="37"/>
        <end position="205"/>
    </location>
</feature>
<gene>
    <name evidence="2" type="ORF">JV551A3_V1_630116</name>
</gene>
<accession>A0AAQ1P882</accession>
<reference evidence="2 3" key="1">
    <citation type="submission" date="2018-02" db="EMBL/GenBank/DDBJ databases">
        <authorList>
            <person name="Dubost A."/>
        </authorList>
    </citation>
    <scope>NUCLEOTIDE SEQUENCE [LARGE SCALE GENOMIC DNA]</scope>
    <source>
        <strain evidence="3">JV551A3</strain>
    </source>
</reference>